<gene>
    <name evidence="1" type="ORF">EV192_10525</name>
</gene>
<dbReference type="Proteomes" id="UP000295680">
    <property type="component" value="Unassembled WGS sequence"/>
</dbReference>
<dbReference type="GO" id="GO:0047355">
    <property type="term" value="F:CDP-glycerol glycerophosphotransferase activity"/>
    <property type="evidence" value="ECO:0007669"/>
    <property type="project" value="InterPro"/>
</dbReference>
<dbReference type="Pfam" id="PF04464">
    <property type="entry name" value="Glyphos_transf"/>
    <property type="match status" value="1"/>
</dbReference>
<evidence type="ECO:0000313" key="1">
    <source>
        <dbReference type="EMBL" id="TCO57963.1"/>
    </source>
</evidence>
<dbReference type="AlphaFoldDB" id="A0A4R2JE94"/>
<proteinExistence type="predicted"/>
<protein>
    <submittedName>
        <fullName evidence="1">CDP-glycerol:poly(Glycerophosphate) glycerophosphotransferase</fullName>
    </submittedName>
</protein>
<sequence>MDRTVLIAAHTVASLMRLEDIIPLIEADQRVQLVFTQVPDELGDGVEQRLKNLEVRVIPWREATLRSFDLVVSASLHQMERVRARRRFAAPHGAGYNKLWPLLDWSGDSSARPVYGLDRESLLHNGVPVFDAIVLPHTDHLETLARQCPESLKHAVVAGDPCYDRLVTSLLDRDLYRSKLGVRDSQILVAVASTWGPQSLMATQRDLLTRLPSELPANHKVIATLHPAVWAEHGARQVRVWLREVRDAGVDLIDVGEDWRALVTSADVLIGDHSSVAVYAAGVGVPLLLSHFPATEVDPNSVMAELARLSPRLDPTRGLREQLMDALMARPLQWDAAARRVTAAHGMSAVIIRQTLYRLLELAEPPMIARWPSVPVPQLVRDE</sequence>
<keyword evidence="2" id="KW-1185">Reference proteome</keyword>
<accession>A0A4R2JE94</accession>
<dbReference type="InterPro" id="IPR043148">
    <property type="entry name" value="TagF_C"/>
</dbReference>
<reference evidence="1 2" key="1">
    <citation type="submission" date="2019-03" db="EMBL/GenBank/DDBJ databases">
        <title>Genomic Encyclopedia of Type Strains, Phase IV (KMG-IV): sequencing the most valuable type-strain genomes for metagenomic binning, comparative biology and taxonomic classification.</title>
        <authorList>
            <person name="Goeker M."/>
        </authorList>
    </citation>
    <scope>NUCLEOTIDE SEQUENCE [LARGE SCALE GENOMIC DNA]</scope>
    <source>
        <strain evidence="1 2">DSM 45934</strain>
    </source>
</reference>
<comment type="caution">
    <text evidence="1">The sequence shown here is derived from an EMBL/GenBank/DDBJ whole genome shotgun (WGS) entry which is preliminary data.</text>
</comment>
<dbReference type="EMBL" id="SLWS01000005">
    <property type="protein sequence ID" value="TCO57963.1"/>
    <property type="molecule type" value="Genomic_DNA"/>
</dbReference>
<dbReference type="SUPFAM" id="SSF53756">
    <property type="entry name" value="UDP-Glycosyltransferase/glycogen phosphorylase"/>
    <property type="match status" value="1"/>
</dbReference>
<keyword evidence="1" id="KW-0808">Transferase</keyword>
<dbReference type="RefSeq" id="WP_243726995.1">
    <property type="nucleotide sequence ID" value="NZ_SLWS01000005.1"/>
</dbReference>
<dbReference type="InterPro" id="IPR007554">
    <property type="entry name" value="Glycerophosphate_synth"/>
</dbReference>
<organism evidence="1 2">
    <name type="scientific">Actinocrispum wychmicini</name>
    <dbReference type="NCBI Taxonomy" id="1213861"/>
    <lineage>
        <taxon>Bacteria</taxon>
        <taxon>Bacillati</taxon>
        <taxon>Actinomycetota</taxon>
        <taxon>Actinomycetes</taxon>
        <taxon>Pseudonocardiales</taxon>
        <taxon>Pseudonocardiaceae</taxon>
        <taxon>Actinocrispum</taxon>
    </lineage>
</organism>
<name>A0A4R2JE94_9PSEU</name>
<evidence type="ECO:0000313" key="2">
    <source>
        <dbReference type="Proteomes" id="UP000295680"/>
    </source>
</evidence>
<dbReference type="Gene3D" id="3.40.50.12580">
    <property type="match status" value="1"/>
</dbReference>
<dbReference type="GO" id="GO:0016020">
    <property type="term" value="C:membrane"/>
    <property type="evidence" value="ECO:0007669"/>
    <property type="project" value="InterPro"/>
</dbReference>